<accession>A0A5C5X544</accession>
<comment type="caution">
    <text evidence="1">The sequence shown here is derived from an EMBL/GenBank/DDBJ whole genome shotgun (WGS) entry which is preliminary data.</text>
</comment>
<evidence type="ECO:0000313" key="2">
    <source>
        <dbReference type="Proteomes" id="UP000317243"/>
    </source>
</evidence>
<dbReference type="EMBL" id="SIHI01000001">
    <property type="protein sequence ID" value="TWT58030.1"/>
    <property type="molecule type" value="Genomic_DNA"/>
</dbReference>
<dbReference type="AlphaFoldDB" id="A0A5C5X544"/>
<gene>
    <name evidence="1" type="ORF">KOR42_13990</name>
</gene>
<protein>
    <submittedName>
        <fullName evidence="1">Uncharacterized protein</fullName>
    </submittedName>
</protein>
<sequence length="94" mass="10542">MNEFDSDSADGVRVHSRIDFSPLLADCGLNCSISSLLRCARILIAIRESLRALYRLRYRVISLLVANELSAQARRFSKEMNFGGCSGVLKIFFP</sequence>
<organism evidence="1 2">
    <name type="scientific">Thalassoglobus neptunius</name>
    <dbReference type="NCBI Taxonomy" id="1938619"/>
    <lineage>
        <taxon>Bacteria</taxon>
        <taxon>Pseudomonadati</taxon>
        <taxon>Planctomycetota</taxon>
        <taxon>Planctomycetia</taxon>
        <taxon>Planctomycetales</taxon>
        <taxon>Planctomycetaceae</taxon>
        <taxon>Thalassoglobus</taxon>
    </lineage>
</organism>
<keyword evidence="2" id="KW-1185">Reference proteome</keyword>
<proteinExistence type="predicted"/>
<dbReference type="Proteomes" id="UP000317243">
    <property type="component" value="Unassembled WGS sequence"/>
</dbReference>
<reference evidence="1 2" key="1">
    <citation type="submission" date="2019-02" db="EMBL/GenBank/DDBJ databases">
        <title>Deep-cultivation of Planctomycetes and their phenomic and genomic characterization uncovers novel biology.</title>
        <authorList>
            <person name="Wiegand S."/>
            <person name="Jogler M."/>
            <person name="Boedeker C."/>
            <person name="Pinto D."/>
            <person name="Vollmers J."/>
            <person name="Rivas-Marin E."/>
            <person name="Kohn T."/>
            <person name="Peeters S.H."/>
            <person name="Heuer A."/>
            <person name="Rast P."/>
            <person name="Oberbeckmann S."/>
            <person name="Bunk B."/>
            <person name="Jeske O."/>
            <person name="Meyerdierks A."/>
            <person name="Storesund J.E."/>
            <person name="Kallscheuer N."/>
            <person name="Luecker S."/>
            <person name="Lage O.M."/>
            <person name="Pohl T."/>
            <person name="Merkel B.J."/>
            <person name="Hornburger P."/>
            <person name="Mueller R.-W."/>
            <person name="Bruemmer F."/>
            <person name="Labrenz M."/>
            <person name="Spormann A.M."/>
            <person name="Op Den Camp H."/>
            <person name="Overmann J."/>
            <person name="Amann R."/>
            <person name="Jetten M.S.M."/>
            <person name="Mascher T."/>
            <person name="Medema M.H."/>
            <person name="Devos D.P."/>
            <person name="Kaster A.-K."/>
            <person name="Ovreas L."/>
            <person name="Rohde M."/>
            <person name="Galperin M.Y."/>
            <person name="Jogler C."/>
        </authorList>
    </citation>
    <scope>NUCLEOTIDE SEQUENCE [LARGE SCALE GENOMIC DNA]</scope>
    <source>
        <strain evidence="1 2">KOR42</strain>
    </source>
</reference>
<name>A0A5C5X544_9PLAN</name>
<evidence type="ECO:0000313" key="1">
    <source>
        <dbReference type="EMBL" id="TWT58030.1"/>
    </source>
</evidence>